<sequence length="84" mass="10131">MNFKDTWLFSLLSHIDVILVLRFTKWVICLLILVYGLLDVYRHYLEFLAHPDWSAAHYVVFIYIIPYIFIDIILFLGLHYLLKV</sequence>
<protein>
    <submittedName>
        <fullName evidence="2">Uncharacterized protein</fullName>
    </submittedName>
</protein>
<dbReference type="Proteomes" id="UP000242263">
    <property type="component" value="Unassembled WGS sequence"/>
</dbReference>
<evidence type="ECO:0000256" key="1">
    <source>
        <dbReference type="SAM" id="Phobius"/>
    </source>
</evidence>
<dbReference type="EMBL" id="PKGU01000004">
    <property type="protein sequence ID" value="PKZ14641.1"/>
    <property type="molecule type" value="Genomic_DNA"/>
</dbReference>
<feature type="transmembrane region" description="Helical" evidence="1">
    <location>
        <begin position="58"/>
        <end position="82"/>
    </location>
</feature>
<comment type="caution">
    <text evidence="2">The sequence shown here is derived from an EMBL/GenBank/DDBJ whole genome shotgun (WGS) entry which is preliminary data.</text>
</comment>
<keyword evidence="1" id="KW-1133">Transmembrane helix</keyword>
<reference evidence="2 3" key="1">
    <citation type="submission" date="2017-12" db="EMBL/GenBank/DDBJ databases">
        <title>Phylogenetic diversity of female urinary microbiome.</title>
        <authorList>
            <person name="Thomas-White K."/>
            <person name="Wolfe A.J."/>
        </authorList>
    </citation>
    <scope>NUCLEOTIDE SEQUENCE [LARGE SCALE GENOMIC DNA]</scope>
    <source>
        <strain evidence="2 3">UMB0064</strain>
    </source>
</reference>
<evidence type="ECO:0000313" key="3">
    <source>
        <dbReference type="Proteomes" id="UP000242263"/>
    </source>
</evidence>
<organism evidence="2 3">
    <name type="scientific">Alloscardovia omnicolens</name>
    <dbReference type="NCBI Taxonomy" id="419015"/>
    <lineage>
        <taxon>Bacteria</taxon>
        <taxon>Bacillati</taxon>
        <taxon>Actinomycetota</taxon>
        <taxon>Actinomycetes</taxon>
        <taxon>Bifidobacteriales</taxon>
        <taxon>Bifidobacteriaceae</taxon>
        <taxon>Alloscardovia</taxon>
    </lineage>
</organism>
<feature type="transmembrane region" description="Helical" evidence="1">
    <location>
        <begin position="12"/>
        <end position="38"/>
    </location>
</feature>
<keyword evidence="1" id="KW-0812">Transmembrane</keyword>
<accession>A0A2I1J4A2</accession>
<dbReference type="AlphaFoldDB" id="A0A2I1J4A2"/>
<gene>
    <name evidence="2" type="ORF">CYJ32_06830</name>
</gene>
<keyword evidence="1" id="KW-0472">Membrane</keyword>
<name>A0A2I1J4A2_9BIFI</name>
<proteinExistence type="predicted"/>
<evidence type="ECO:0000313" key="2">
    <source>
        <dbReference type="EMBL" id="PKZ14641.1"/>
    </source>
</evidence>